<dbReference type="PANTHER" id="PTHR33026">
    <property type="entry name" value="OS06G0360600 PROTEIN"/>
    <property type="match status" value="1"/>
</dbReference>
<sequence length="565" mass="61331">MLNPGGYALILDLTLVGPEINVKFSKVLIDNGSSINIMYRDTMSKLGISENMLEPSRTTFHGIVLGVSCAPMGKVQVDVLFGIRENCWVENILFEVVDLNSPYHALLGRPALAKFMATTHVSYLKMKMLGPNGIITVAGSYKRSLECVSAGSSLAEALVIAEEKKRTHVVVVVQSCHAGMPNLLRGRVLVRMGWIPDAFLKNLALARVSGVTSLRLLRQHLWRHTGSSLPFRIRVASLWLSVFRACTIAPRGGPRGEPSWPSGCRPTTSSLYLRGERFLPLFFSALTTSHAPRALARCALATVVRRLRSSLRRTSAAIPPCSAAQRLSAAPSLLPRRASLGDLCSSSSPFISTACNFAASPATVILNVFRRLSMSSEAYLSDSAGSSHHSGASDGLEVELDQMNASSSAPEAGTGRGQEASSSSQASGANLVAITRGTWKGSDVKQPEIDWLYRSRRIPAQVSCRIPRGEVEPAPEPGEYVVFSAHFERGFGLPASDFFREFLDFYELQPHHLPGNAIFYLSCFVSFMEAYIGLCWRATGIATAPESSFLVTVKHSSVGNPKRKV</sequence>
<keyword evidence="4" id="KW-1185">Reference proteome</keyword>
<evidence type="ECO:0000259" key="2">
    <source>
        <dbReference type="Pfam" id="PF04195"/>
    </source>
</evidence>
<feature type="compositionally biased region" description="Low complexity" evidence="1">
    <location>
        <begin position="417"/>
        <end position="427"/>
    </location>
</feature>
<evidence type="ECO:0000256" key="1">
    <source>
        <dbReference type="SAM" id="MobiDB-lite"/>
    </source>
</evidence>
<feature type="region of interest" description="Disordered" evidence="1">
    <location>
        <begin position="404"/>
        <end position="427"/>
    </location>
</feature>
<feature type="domain" description="Transposase (putative) gypsy type" evidence="2">
    <location>
        <begin position="481"/>
        <end position="533"/>
    </location>
</feature>
<gene>
    <name evidence="3" type="ORF">QYE76_019099</name>
</gene>
<protein>
    <recommendedName>
        <fullName evidence="2">Transposase (putative) gypsy type domain-containing protein</fullName>
    </recommendedName>
</protein>
<reference evidence="3" key="1">
    <citation type="submission" date="2023-07" db="EMBL/GenBank/DDBJ databases">
        <title>A chromosome-level genome assembly of Lolium multiflorum.</title>
        <authorList>
            <person name="Chen Y."/>
            <person name="Copetti D."/>
            <person name="Kolliker R."/>
            <person name="Studer B."/>
        </authorList>
    </citation>
    <scope>NUCLEOTIDE SEQUENCE</scope>
    <source>
        <strain evidence="3">02402/16</strain>
        <tissue evidence="3">Leaf</tissue>
    </source>
</reference>
<evidence type="ECO:0000313" key="4">
    <source>
        <dbReference type="Proteomes" id="UP001231189"/>
    </source>
</evidence>
<organism evidence="3 4">
    <name type="scientific">Lolium multiflorum</name>
    <name type="common">Italian ryegrass</name>
    <name type="synonym">Lolium perenne subsp. multiflorum</name>
    <dbReference type="NCBI Taxonomy" id="4521"/>
    <lineage>
        <taxon>Eukaryota</taxon>
        <taxon>Viridiplantae</taxon>
        <taxon>Streptophyta</taxon>
        <taxon>Embryophyta</taxon>
        <taxon>Tracheophyta</taxon>
        <taxon>Spermatophyta</taxon>
        <taxon>Magnoliopsida</taxon>
        <taxon>Liliopsida</taxon>
        <taxon>Poales</taxon>
        <taxon>Poaceae</taxon>
        <taxon>BOP clade</taxon>
        <taxon>Pooideae</taxon>
        <taxon>Poodae</taxon>
        <taxon>Poeae</taxon>
        <taxon>Poeae Chloroplast Group 2 (Poeae type)</taxon>
        <taxon>Loliodinae</taxon>
        <taxon>Loliinae</taxon>
        <taxon>Lolium</taxon>
    </lineage>
</organism>
<dbReference type="InterPro" id="IPR007321">
    <property type="entry name" value="Transposase_28"/>
</dbReference>
<name>A0AAD8R3D0_LOLMU</name>
<comment type="caution">
    <text evidence="3">The sequence shown here is derived from an EMBL/GenBank/DDBJ whole genome shotgun (WGS) entry which is preliminary data.</text>
</comment>
<dbReference type="Proteomes" id="UP001231189">
    <property type="component" value="Unassembled WGS sequence"/>
</dbReference>
<dbReference type="InterPro" id="IPR021109">
    <property type="entry name" value="Peptidase_aspartic_dom_sf"/>
</dbReference>
<dbReference type="Pfam" id="PF04195">
    <property type="entry name" value="Transposase_28"/>
    <property type="match status" value="1"/>
</dbReference>
<evidence type="ECO:0000313" key="3">
    <source>
        <dbReference type="EMBL" id="KAK1613582.1"/>
    </source>
</evidence>
<dbReference type="Gene3D" id="2.40.70.10">
    <property type="entry name" value="Acid Proteases"/>
    <property type="match status" value="1"/>
</dbReference>
<dbReference type="AlphaFoldDB" id="A0AAD8R3D0"/>
<accession>A0AAD8R3D0</accession>
<dbReference type="EMBL" id="JAUUTY010000006">
    <property type="protein sequence ID" value="KAK1613582.1"/>
    <property type="molecule type" value="Genomic_DNA"/>
</dbReference>
<dbReference type="PANTHER" id="PTHR33026:SF7">
    <property type="entry name" value="OS03G0100275 PROTEIN"/>
    <property type="match status" value="1"/>
</dbReference>
<proteinExistence type="predicted"/>
<dbReference type="CDD" id="cd00303">
    <property type="entry name" value="retropepsin_like"/>
    <property type="match status" value="1"/>
</dbReference>